<evidence type="ECO:0000313" key="1">
    <source>
        <dbReference type="EMBL" id="KXG22912.1"/>
    </source>
</evidence>
<sequence length="78" mass="9209">MRSSKRPIGHALPAIQFVDEELITSHVGRHRHRPEAILQFIHDRQRKIQDKINKYTNSCTSKNFWILLFCASHFPVQN</sequence>
<reference evidence="1 2" key="1">
    <citation type="journal article" date="2009" name="Nature">
        <title>The Sorghum bicolor genome and the diversification of grasses.</title>
        <authorList>
            <person name="Paterson A.H."/>
            <person name="Bowers J.E."/>
            <person name="Bruggmann R."/>
            <person name="Dubchak I."/>
            <person name="Grimwood J."/>
            <person name="Gundlach H."/>
            <person name="Haberer G."/>
            <person name="Hellsten U."/>
            <person name="Mitros T."/>
            <person name="Poliakov A."/>
            <person name="Schmutz J."/>
            <person name="Spannagl M."/>
            <person name="Tang H."/>
            <person name="Wang X."/>
            <person name="Wicker T."/>
            <person name="Bharti A.K."/>
            <person name="Chapman J."/>
            <person name="Feltus F.A."/>
            <person name="Gowik U."/>
            <person name="Grigoriev I.V."/>
            <person name="Lyons E."/>
            <person name="Maher C.A."/>
            <person name="Martis M."/>
            <person name="Narechania A."/>
            <person name="Otillar R.P."/>
            <person name="Penning B.W."/>
            <person name="Salamov A.A."/>
            <person name="Wang Y."/>
            <person name="Zhang L."/>
            <person name="Carpita N.C."/>
            <person name="Freeling M."/>
            <person name="Gingle A.R."/>
            <person name="Hash C.T."/>
            <person name="Keller B."/>
            <person name="Klein P."/>
            <person name="Kresovich S."/>
            <person name="McCann M.C."/>
            <person name="Ming R."/>
            <person name="Peterson D.G."/>
            <person name="Mehboob-ur-Rahman"/>
            <person name="Ware D."/>
            <person name="Westhoff P."/>
            <person name="Mayer K.F."/>
            <person name="Messing J."/>
            <person name="Rokhsar D.S."/>
        </authorList>
    </citation>
    <scope>NUCLEOTIDE SEQUENCE [LARGE SCALE GENOMIC DNA]</scope>
    <source>
        <strain evidence="2">cv. BTx623</strain>
    </source>
</reference>
<accession>A0A1B6PB11</accession>
<gene>
    <name evidence="1" type="ORF">SORBI_3008G026300</name>
</gene>
<proteinExistence type="predicted"/>
<organism evidence="1 2">
    <name type="scientific">Sorghum bicolor</name>
    <name type="common">Sorghum</name>
    <name type="synonym">Sorghum vulgare</name>
    <dbReference type="NCBI Taxonomy" id="4558"/>
    <lineage>
        <taxon>Eukaryota</taxon>
        <taxon>Viridiplantae</taxon>
        <taxon>Streptophyta</taxon>
        <taxon>Embryophyta</taxon>
        <taxon>Tracheophyta</taxon>
        <taxon>Spermatophyta</taxon>
        <taxon>Magnoliopsida</taxon>
        <taxon>Liliopsida</taxon>
        <taxon>Poales</taxon>
        <taxon>Poaceae</taxon>
        <taxon>PACMAD clade</taxon>
        <taxon>Panicoideae</taxon>
        <taxon>Andropogonodae</taxon>
        <taxon>Andropogoneae</taxon>
        <taxon>Sorghinae</taxon>
        <taxon>Sorghum</taxon>
    </lineage>
</organism>
<keyword evidence="2" id="KW-1185">Reference proteome</keyword>
<dbReference type="AlphaFoldDB" id="A0A1B6PB11"/>
<name>A0A1B6PB11_SORBI</name>
<dbReference type="Gramene" id="KXG22912">
    <property type="protein sequence ID" value="KXG22912"/>
    <property type="gene ID" value="SORBI_3008G026300"/>
</dbReference>
<protein>
    <submittedName>
        <fullName evidence="1">Uncharacterized protein</fullName>
    </submittedName>
</protein>
<dbReference type="EMBL" id="CM000767">
    <property type="protein sequence ID" value="KXG22912.1"/>
    <property type="molecule type" value="Genomic_DNA"/>
</dbReference>
<dbReference type="InParanoid" id="A0A1B6PB11"/>
<dbReference type="Proteomes" id="UP000000768">
    <property type="component" value="Chromosome 8"/>
</dbReference>
<evidence type="ECO:0000313" key="2">
    <source>
        <dbReference type="Proteomes" id="UP000000768"/>
    </source>
</evidence>
<reference evidence="2" key="2">
    <citation type="journal article" date="2018" name="Plant J.">
        <title>The Sorghum bicolor reference genome: improved assembly, gene annotations, a transcriptome atlas, and signatures of genome organization.</title>
        <authorList>
            <person name="McCormick R.F."/>
            <person name="Truong S.K."/>
            <person name="Sreedasyam A."/>
            <person name="Jenkins J."/>
            <person name="Shu S."/>
            <person name="Sims D."/>
            <person name="Kennedy M."/>
            <person name="Amirebrahimi M."/>
            <person name="Weers B.D."/>
            <person name="McKinley B."/>
            <person name="Mattison A."/>
            <person name="Morishige D.T."/>
            <person name="Grimwood J."/>
            <person name="Schmutz J."/>
            <person name="Mullet J.E."/>
        </authorList>
    </citation>
    <scope>NUCLEOTIDE SEQUENCE [LARGE SCALE GENOMIC DNA]</scope>
    <source>
        <strain evidence="2">cv. BTx623</strain>
    </source>
</reference>